<proteinExistence type="predicted"/>
<dbReference type="RefSeq" id="WP_123215153.1">
    <property type="nucleotide sequence ID" value="NZ_RJTM01000029.1"/>
</dbReference>
<dbReference type="OrthoDB" id="1112626at2"/>
<evidence type="ECO:0000313" key="1">
    <source>
        <dbReference type="EMBL" id="RNL90777.1"/>
    </source>
</evidence>
<sequence length="419" mass="48615">MKYIFIILLTLCGLQCYSQSKTEYLENNRYDLNDGNFDFPQKDFSILGFGAYHGSAKTEDVEIALLKSLTKSSTVKYYLPETDFSTAYYFNEFLEKGDTLLLRDLVTYYGISVNQERTIQVYQKWKQLKEINDRLPDSAKLRVIGVDIINNLKYVSMHISELVNNSGNTLAPISEIRNMIKTDTVTYHGKNSRYASSQLKNLIRHYEDNKTLYQNHITNIAEFEHIIRNLKVVFGLLEEEREQLLYSNYVSLDSIYDFKHHPQFMRIGFSHLQKSREGKKGYPYFFTRLLENNTYAKEAVISVIGYLTNSKVIWDEVYDDNGNYTGYTVEEGMGIGDYEKEYFRGIQNLKDTKISDKTLFRLNKNDSPYTNPEPDLIEVIMPGKESNGEHVKGMATTDFLDYAVLISDSPESIPIFEME</sequence>
<reference evidence="1 2" key="1">
    <citation type="submission" date="2018-10" db="EMBL/GenBank/DDBJ databases">
        <title>Sinomicrobium pectinilyticum sp. nov., a pectinase-producing bacterium isolated from alkaline and saline soil, and emended description of the genus Sinomicrobium.</title>
        <authorList>
            <person name="Cheng B."/>
            <person name="Li C."/>
            <person name="Lai Q."/>
            <person name="Du M."/>
            <person name="Shao Z."/>
            <person name="Xu P."/>
            <person name="Yang C."/>
        </authorList>
    </citation>
    <scope>NUCLEOTIDE SEQUENCE [LARGE SCALE GENOMIC DNA]</scope>
    <source>
        <strain evidence="1 2">5DNS001</strain>
    </source>
</reference>
<dbReference type="Proteomes" id="UP000267469">
    <property type="component" value="Unassembled WGS sequence"/>
</dbReference>
<keyword evidence="2" id="KW-1185">Reference proteome</keyword>
<dbReference type="AlphaFoldDB" id="A0A3N0ESM7"/>
<accession>A0A3N0ESM7</accession>
<protein>
    <recommendedName>
        <fullName evidence="3">Erythromycin esterase family protein</fullName>
    </recommendedName>
</protein>
<comment type="caution">
    <text evidence="1">The sequence shown here is derived from an EMBL/GenBank/DDBJ whole genome shotgun (WGS) entry which is preliminary data.</text>
</comment>
<evidence type="ECO:0000313" key="2">
    <source>
        <dbReference type="Proteomes" id="UP000267469"/>
    </source>
</evidence>
<name>A0A3N0ESM7_SINP1</name>
<gene>
    <name evidence="1" type="ORF">ED312_06300</name>
</gene>
<dbReference type="EMBL" id="RJTM01000029">
    <property type="protein sequence ID" value="RNL90777.1"/>
    <property type="molecule type" value="Genomic_DNA"/>
</dbReference>
<organism evidence="1 2">
    <name type="scientific">Sinomicrobium pectinilyticum</name>
    <dbReference type="NCBI Taxonomy" id="1084421"/>
    <lineage>
        <taxon>Bacteria</taxon>
        <taxon>Pseudomonadati</taxon>
        <taxon>Bacteroidota</taxon>
        <taxon>Flavobacteriia</taxon>
        <taxon>Flavobacteriales</taxon>
        <taxon>Flavobacteriaceae</taxon>
        <taxon>Sinomicrobium</taxon>
    </lineage>
</organism>
<evidence type="ECO:0008006" key="3">
    <source>
        <dbReference type="Google" id="ProtNLM"/>
    </source>
</evidence>
<dbReference type="SUPFAM" id="SSF159501">
    <property type="entry name" value="EreA/ChaN-like"/>
    <property type="match status" value="1"/>
</dbReference>